<reference evidence="1 2" key="3">
    <citation type="submission" date="2019-11" db="EMBL/GenBank/DDBJ databases">
        <title>A de novo genome assembly of a pear dwarfing rootstock.</title>
        <authorList>
            <person name="Wang F."/>
            <person name="Wang J."/>
            <person name="Li S."/>
            <person name="Zhang Y."/>
            <person name="Fang M."/>
            <person name="Ma L."/>
            <person name="Zhao Y."/>
            <person name="Jiang S."/>
        </authorList>
    </citation>
    <scope>NUCLEOTIDE SEQUENCE [LARGE SCALE GENOMIC DNA]</scope>
    <source>
        <strain evidence="1">S2</strain>
        <tissue evidence="1">Leaf</tissue>
    </source>
</reference>
<comment type="caution">
    <text evidence="1">The sequence shown here is derived from an EMBL/GenBank/DDBJ whole genome shotgun (WGS) entry which is preliminary data.</text>
</comment>
<evidence type="ECO:0000313" key="1">
    <source>
        <dbReference type="EMBL" id="KAB2627147.1"/>
    </source>
</evidence>
<gene>
    <name evidence="1" type="ORF">D8674_020765</name>
</gene>
<protein>
    <submittedName>
        <fullName evidence="1">Glucan endo-1,3-beta-glucosidase</fullName>
    </submittedName>
</protein>
<name>A0A5N5HK11_9ROSA</name>
<reference evidence="1 2" key="1">
    <citation type="submission" date="2019-09" db="EMBL/GenBank/DDBJ databases">
        <authorList>
            <person name="Ou C."/>
        </authorList>
    </citation>
    <scope>NUCLEOTIDE SEQUENCE [LARGE SCALE GENOMIC DNA]</scope>
    <source>
        <strain evidence="1">S2</strain>
        <tissue evidence="1">Leaf</tissue>
    </source>
</reference>
<dbReference type="InterPro" id="IPR006594">
    <property type="entry name" value="LisH"/>
</dbReference>
<dbReference type="EMBL" id="SMOL01000157">
    <property type="protein sequence ID" value="KAB2627147.1"/>
    <property type="molecule type" value="Genomic_DNA"/>
</dbReference>
<reference evidence="2" key="2">
    <citation type="submission" date="2019-10" db="EMBL/GenBank/DDBJ databases">
        <title>A de novo genome assembly of a pear dwarfing rootstock.</title>
        <authorList>
            <person name="Wang F."/>
            <person name="Wang J."/>
            <person name="Li S."/>
            <person name="Zhang Y."/>
            <person name="Fang M."/>
            <person name="Ma L."/>
            <person name="Zhao Y."/>
            <person name="Jiang S."/>
        </authorList>
    </citation>
    <scope>NUCLEOTIDE SEQUENCE [LARGE SCALE GENOMIC DNA]</scope>
</reference>
<evidence type="ECO:0000313" key="2">
    <source>
        <dbReference type="Proteomes" id="UP000327157"/>
    </source>
</evidence>
<dbReference type="AlphaFoldDB" id="A0A5N5HK11"/>
<keyword evidence="2" id="KW-1185">Reference proteome</keyword>
<proteinExistence type="predicted"/>
<sequence>MTQYRGASKGSNCIKLDVYIHDYLVKRDLKASAQSFQAKGKVSSDHVGRVMRAVTESGGCGCLRIADILDKRLMREVGEKGVMGKEERDGGMAAMEEIVSKFSGQFVITEDEQQVIVVEKHEDESLKSSKVFLVCKVLSFKPVNKESFKSMMDHVKDQCVKFKGRHDDDFAKPYGRWFQDDVLGKDYRKPAGKRFGLDLEIGCAMKALLEVDMGEVMEENMEAEDVVGRGVNFQESDTGQHATAVGKKVYVGLWTQMRPLHVGVPDLAEVAMPEAVMNDQMVDESRAILPYVGLLADGFPTGVEVERYQSREHTVVRHPQPLMLFGSEILTQCNLQLGEGQDLTNQPAAIGTGDRPHYHVALVSGRANTLQ</sequence>
<dbReference type="Pfam" id="PF08513">
    <property type="entry name" value="LisH"/>
    <property type="match status" value="1"/>
</dbReference>
<accession>A0A5N5HK11</accession>
<dbReference type="Proteomes" id="UP000327157">
    <property type="component" value="Chromosome 2"/>
</dbReference>
<organism evidence="1 2">
    <name type="scientific">Pyrus ussuriensis x Pyrus communis</name>
    <dbReference type="NCBI Taxonomy" id="2448454"/>
    <lineage>
        <taxon>Eukaryota</taxon>
        <taxon>Viridiplantae</taxon>
        <taxon>Streptophyta</taxon>
        <taxon>Embryophyta</taxon>
        <taxon>Tracheophyta</taxon>
        <taxon>Spermatophyta</taxon>
        <taxon>Magnoliopsida</taxon>
        <taxon>eudicotyledons</taxon>
        <taxon>Gunneridae</taxon>
        <taxon>Pentapetalae</taxon>
        <taxon>rosids</taxon>
        <taxon>fabids</taxon>
        <taxon>Rosales</taxon>
        <taxon>Rosaceae</taxon>
        <taxon>Amygdaloideae</taxon>
        <taxon>Maleae</taxon>
        <taxon>Pyrus</taxon>
    </lineage>
</organism>
<dbReference type="OrthoDB" id="5600002at2759"/>
<dbReference type="PROSITE" id="PS50896">
    <property type="entry name" value="LISH"/>
    <property type="match status" value="1"/>
</dbReference>